<dbReference type="InterPro" id="IPR029063">
    <property type="entry name" value="SAM-dependent_MTases_sf"/>
</dbReference>
<dbReference type="InterPro" id="IPR012901">
    <property type="entry name" value="CARME"/>
</dbReference>
<reference evidence="3" key="1">
    <citation type="submission" date="2014-04" db="EMBL/GenBank/DDBJ databases">
        <title>Evolutionary Origins and Diversification of the Mycorrhizal Mutualists.</title>
        <authorList>
            <consortium name="DOE Joint Genome Institute"/>
            <consortium name="Mycorrhizal Genomics Consortium"/>
            <person name="Kohler A."/>
            <person name="Kuo A."/>
            <person name="Nagy L.G."/>
            <person name="Floudas D."/>
            <person name="Copeland A."/>
            <person name="Barry K.W."/>
            <person name="Cichocki N."/>
            <person name="Veneault-Fourrey C."/>
            <person name="LaButti K."/>
            <person name="Lindquist E.A."/>
            <person name="Lipzen A."/>
            <person name="Lundell T."/>
            <person name="Morin E."/>
            <person name="Murat C."/>
            <person name="Riley R."/>
            <person name="Ohm R."/>
            <person name="Sun H."/>
            <person name="Tunlid A."/>
            <person name="Henrissat B."/>
            <person name="Grigoriev I.V."/>
            <person name="Hibbett D.S."/>
            <person name="Martin F."/>
        </authorList>
    </citation>
    <scope>NUCLEOTIDE SEQUENCE [LARGE SCALE GENOMIC DNA]</scope>
    <source>
        <strain evidence="3">FD-334 SS-4</strain>
    </source>
</reference>
<keyword evidence="3" id="KW-1185">Reference proteome</keyword>
<keyword evidence="1" id="KW-0812">Transmembrane</keyword>
<accession>A0A0D2MXN7</accession>
<keyword evidence="1" id="KW-1133">Transmembrane helix</keyword>
<keyword evidence="1" id="KW-0472">Membrane</keyword>
<dbReference type="EMBL" id="KN817520">
    <property type="protein sequence ID" value="KJA28843.1"/>
    <property type="molecule type" value="Genomic_DNA"/>
</dbReference>
<evidence type="ECO:0000256" key="1">
    <source>
        <dbReference type="SAM" id="Phobius"/>
    </source>
</evidence>
<dbReference type="Pfam" id="PF07942">
    <property type="entry name" value="CARME"/>
    <property type="match status" value="1"/>
</dbReference>
<gene>
    <name evidence="2" type="ORF">HYPSUDRAFT_128340</name>
</gene>
<feature type="transmembrane region" description="Helical" evidence="1">
    <location>
        <begin position="6"/>
        <end position="27"/>
    </location>
</feature>
<evidence type="ECO:0000313" key="2">
    <source>
        <dbReference type="EMBL" id="KJA28843.1"/>
    </source>
</evidence>
<dbReference type="OrthoDB" id="978at2759"/>
<dbReference type="PANTHER" id="PTHR12303">
    <property type="entry name" value="CARNOSINE N-METHYLTRANSFERASE"/>
    <property type="match status" value="1"/>
</dbReference>
<dbReference type="PANTHER" id="PTHR12303:SF13">
    <property type="match status" value="1"/>
</dbReference>
<dbReference type="SMART" id="SM01296">
    <property type="entry name" value="N2227"/>
    <property type="match status" value="1"/>
</dbReference>
<name>A0A0D2MXN7_HYPSF</name>
<organism evidence="2 3">
    <name type="scientific">Hypholoma sublateritium (strain FD-334 SS-4)</name>
    <dbReference type="NCBI Taxonomy" id="945553"/>
    <lineage>
        <taxon>Eukaryota</taxon>
        <taxon>Fungi</taxon>
        <taxon>Dikarya</taxon>
        <taxon>Basidiomycota</taxon>
        <taxon>Agaricomycotina</taxon>
        <taxon>Agaricomycetes</taxon>
        <taxon>Agaricomycetidae</taxon>
        <taxon>Agaricales</taxon>
        <taxon>Agaricineae</taxon>
        <taxon>Strophariaceae</taxon>
        <taxon>Hypholoma</taxon>
    </lineage>
</organism>
<protein>
    <submittedName>
        <fullName evidence="2">Uncharacterized protein</fullName>
    </submittedName>
</protein>
<dbReference type="GO" id="GO:0008757">
    <property type="term" value="F:S-adenosylmethionine-dependent methyltransferase activity"/>
    <property type="evidence" value="ECO:0007669"/>
    <property type="project" value="InterPro"/>
</dbReference>
<dbReference type="Proteomes" id="UP000054270">
    <property type="component" value="Unassembled WGS sequence"/>
</dbReference>
<dbReference type="OMA" id="WSHHATE"/>
<sequence>MSFSGLRFLLTSDIVIACFLPLVILLATYKHLPTFSLADIWDILAPGYSKRRHRGHFTLQRAYYAFSQYARLSADELSRMRTSYTSLSRSGKKIGYKIGYPRKLDRLHDVTSLNATLTDGIVELAENEFPSLKEEPTIHTGPADLGRVRESLKHFVRDWSEEGATERARIFAPILDFLKEVDSRNRIDLKVLVPGCGLGRLAWEISQLGYDTTANELSFFMTLPLRFLLSQKTTKTVNEHNIRPYAHWFSHQYSNDSLFRTISFPDVVPRFSANFRLAEQDFLELQAPTGETRAGAKLAGTNATRQLTAGYDYIVTLFFIDTSLDVFATMTHIYSLLRPGGTWINLGPLLWTGGAQSKIELSLEEVLHAAEEVGFTVQAAGGGPACRKTIECEYTGDKNAMMRWTYKAEFWVATKRE</sequence>
<proteinExistence type="predicted"/>
<evidence type="ECO:0000313" key="3">
    <source>
        <dbReference type="Proteomes" id="UP000054270"/>
    </source>
</evidence>
<dbReference type="Gene3D" id="3.40.50.150">
    <property type="entry name" value="Vaccinia Virus protein VP39"/>
    <property type="match status" value="1"/>
</dbReference>
<dbReference type="STRING" id="945553.A0A0D2MXN7"/>
<dbReference type="AlphaFoldDB" id="A0A0D2MXN7"/>
<dbReference type="SUPFAM" id="SSF53335">
    <property type="entry name" value="S-adenosyl-L-methionine-dependent methyltransferases"/>
    <property type="match status" value="1"/>
</dbReference>